<dbReference type="EMBL" id="JACYWE010000002">
    <property type="protein sequence ID" value="MBD8505717.1"/>
    <property type="molecule type" value="Genomic_DNA"/>
</dbReference>
<proteinExistence type="predicted"/>
<organism evidence="7 8">
    <name type="scientific">Lolliginicoccus lacisalsi</name>
    <dbReference type="NCBI Taxonomy" id="2742202"/>
    <lineage>
        <taxon>Bacteria</taxon>
        <taxon>Bacillati</taxon>
        <taxon>Actinomycetota</taxon>
        <taxon>Actinomycetes</taxon>
        <taxon>Mycobacteriales</taxon>
        <taxon>Hoyosellaceae</taxon>
        <taxon>Lolliginicoccus</taxon>
    </lineage>
</organism>
<evidence type="ECO:0000256" key="1">
    <source>
        <dbReference type="ARBA" id="ARBA00004141"/>
    </source>
</evidence>
<dbReference type="GO" id="GO:0016020">
    <property type="term" value="C:membrane"/>
    <property type="evidence" value="ECO:0007669"/>
    <property type="project" value="UniProtKB-SubCell"/>
</dbReference>
<comment type="caution">
    <text evidence="7">The sequence shown here is derived from an EMBL/GenBank/DDBJ whole genome shotgun (WGS) entry which is preliminary data.</text>
</comment>
<accession>A0A927PLT3</accession>
<feature type="domain" description="TM2" evidence="6">
    <location>
        <begin position="59"/>
        <end position="113"/>
    </location>
</feature>
<dbReference type="InterPro" id="IPR007829">
    <property type="entry name" value="TM2"/>
</dbReference>
<evidence type="ECO:0000256" key="5">
    <source>
        <dbReference type="SAM" id="Phobius"/>
    </source>
</evidence>
<dbReference type="Pfam" id="PF05154">
    <property type="entry name" value="TM2"/>
    <property type="match status" value="1"/>
</dbReference>
<evidence type="ECO:0000313" key="7">
    <source>
        <dbReference type="EMBL" id="MBD8505717.1"/>
    </source>
</evidence>
<evidence type="ECO:0000256" key="4">
    <source>
        <dbReference type="ARBA" id="ARBA00023136"/>
    </source>
</evidence>
<keyword evidence="8" id="KW-1185">Reference proteome</keyword>
<evidence type="ECO:0000313" key="8">
    <source>
        <dbReference type="Proteomes" id="UP000642993"/>
    </source>
</evidence>
<dbReference type="RefSeq" id="WP_192038189.1">
    <property type="nucleotide sequence ID" value="NZ_JACYWE010000002.1"/>
</dbReference>
<dbReference type="Proteomes" id="UP000642993">
    <property type="component" value="Unassembled WGS sequence"/>
</dbReference>
<gene>
    <name evidence="7" type="ORF">HT102_04360</name>
</gene>
<dbReference type="AlphaFoldDB" id="A0A927PLT3"/>
<keyword evidence="2 5" id="KW-0812">Transmembrane</keyword>
<reference evidence="7" key="1">
    <citation type="submission" date="2020-09" db="EMBL/GenBank/DDBJ databases">
        <title>Hoyosella lacisalsi sp. nov., a halotolerant actinobacterium isolated from soil of Lake Gudzhirganskoe.</title>
        <authorList>
            <person name="Yang Q."/>
            <person name="Guo P.Y."/>
            <person name="Liu S.W."/>
            <person name="Li F.N."/>
            <person name="Sun C.H."/>
        </authorList>
    </citation>
    <scope>NUCLEOTIDE SEQUENCE</scope>
    <source>
        <strain evidence="7">G463</strain>
    </source>
</reference>
<feature type="transmembrane region" description="Helical" evidence="5">
    <location>
        <begin position="94"/>
        <end position="121"/>
    </location>
</feature>
<evidence type="ECO:0000256" key="3">
    <source>
        <dbReference type="ARBA" id="ARBA00022989"/>
    </source>
</evidence>
<name>A0A927PLT3_9ACTN</name>
<keyword evidence="4 5" id="KW-0472">Membrane</keyword>
<keyword evidence="3 5" id="KW-1133">Transmembrane helix</keyword>
<comment type="subcellular location">
    <subcellularLocation>
        <location evidence="1">Membrane</location>
        <topology evidence="1">Multi-pass membrane protein</topology>
    </subcellularLocation>
</comment>
<evidence type="ECO:0000256" key="2">
    <source>
        <dbReference type="ARBA" id="ARBA00022692"/>
    </source>
</evidence>
<feature type="transmembrane region" description="Helical" evidence="5">
    <location>
        <begin position="63"/>
        <end position="82"/>
    </location>
</feature>
<sequence length="140" mass="15237">MTTPPPQHPHPGQYPYPSQYPYSGQGQYGAPGNPMRGPMMGDPYAPFGRDPMTGEPLSSKSKIVAGILQIFLGVFGIGRFYIGSNTIGLLQIATWCLGLISVPVFGLGLVIWFFLGIWAFIDGIVLMVSRTRDGNGYLLR</sequence>
<protein>
    <submittedName>
        <fullName evidence="7">TM2 domain-containing protein</fullName>
    </submittedName>
</protein>
<evidence type="ECO:0000259" key="6">
    <source>
        <dbReference type="Pfam" id="PF05154"/>
    </source>
</evidence>